<sequence length="183" mass="21195">MKLKTLVVLALIAMFKVSAQEKQLFAKIPVKYSNAKEFVLFNNEKDSIISFNRNHSEKEIKQGTSNYKLVNRKTLVDESGETVAFFKNKKIYFPSKDISITEKKTKNGWAYFSNEEKILEINYTFNKEAKEYDITLKIDESNEVTENLIMLSMGKFDKRVIMDYENDDDISTMMIIAIIVALA</sequence>
<dbReference type="RefSeq" id="WP_379810932.1">
    <property type="nucleotide sequence ID" value="NZ_JBHUPC010000012.1"/>
</dbReference>
<keyword evidence="1" id="KW-0732">Signal</keyword>
<accession>A0ABW5YKT3</accession>
<protein>
    <submittedName>
        <fullName evidence="2">Uncharacterized protein</fullName>
    </submittedName>
</protein>
<gene>
    <name evidence="2" type="ORF">ACFS5J_04945</name>
</gene>
<feature type="signal peptide" evidence="1">
    <location>
        <begin position="1"/>
        <end position="19"/>
    </location>
</feature>
<dbReference type="EMBL" id="JBHUPC010000012">
    <property type="protein sequence ID" value="MFD2891357.1"/>
    <property type="molecule type" value="Genomic_DNA"/>
</dbReference>
<organism evidence="2 3">
    <name type="scientific">Flavobacterium chuncheonense</name>
    <dbReference type="NCBI Taxonomy" id="2026653"/>
    <lineage>
        <taxon>Bacteria</taxon>
        <taxon>Pseudomonadati</taxon>
        <taxon>Bacteroidota</taxon>
        <taxon>Flavobacteriia</taxon>
        <taxon>Flavobacteriales</taxon>
        <taxon>Flavobacteriaceae</taxon>
        <taxon>Flavobacterium</taxon>
    </lineage>
</organism>
<reference evidence="3" key="1">
    <citation type="journal article" date="2019" name="Int. J. Syst. Evol. Microbiol.">
        <title>The Global Catalogue of Microorganisms (GCM) 10K type strain sequencing project: providing services to taxonomists for standard genome sequencing and annotation.</title>
        <authorList>
            <consortium name="The Broad Institute Genomics Platform"/>
            <consortium name="The Broad Institute Genome Sequencing Center for Infectious Disease"/>
            <person name="Wu L."/>
            <person name="Ma J."/>
        </authorList>
    </citation>
    <scope>NUCLEOTIDE SEQUENCE [LARGE SCALE GENOMIC DNA]</scope>
    <source>
        <strain evidence="3">KCTC 22671</strain>
    </source>
</reference>
<comment type="caution">
    <text evidence="2">The sequence shown here is derived from an EMBL/GenBank/DDBJ whole genome shotgun (WGS) entry which is preliminary data.</text>
</comment>
<evidence type="ECO:0000313" key="2">
    <source>
        <dbReference type="EMBL" id="MFD2891357.1"/>
    </source>
</evidence>
<keyword evidence="3" id="KW-1185">Reference proteome</keyword>
<evidence type="ECO:0000313" key="3">
    <source>
        <dbReference type="Proteomes" id="UP001597534"/>
    </source>
</evidence>
<dbReference type="Proteomes" id="UP001597534">
    <property type="component" value="Unassembled WGS sequence"/>
</dbReference>
<name>A0ABW5YKT3_9FLAO</name>
<proteinExistence type="predicted"/>
<feature type="chain" id="PRO_5046952349" evidence="1">
    <location>
        <begin position="20"/>
        <end position="183"/>
    </location>
</feature>
<evidence type="ECO:0000256" key="1">
    <source>
        <dbReference type="SAM" id="SignalP"/>
    </source>
</evidence>